<dbReference type="AlphaFoldDB" id="A0A4Q0PNN5"/>
<keyword evidence="1" id="KW-1133">Transmembrane helix</keyword>
<dbReference type="Proteomes" id="UP000290608">
    <property type="component" value="Unassembled WGS sequence"/>
</dbReference>
<gene>
    <name evidence="2" type="ORF">DSL99_1380</name>
</gene>
<keyword evidence="1" id="KW-0472">Membrane</keyword>
<keyword evidence="1" id="KW-0812">Transmembrane</keyword>
<evidence type="ECO:0000313" key="3">
    <source>
        <dbReference type="Proteomes" id="UP000290608"/>
    </source>
</evidence>
<name>A0A4Q0PNN5_9FLAO</name>
<dbReference type="EMBL" id="QOVL01000005">
    <property type="protein sequence ID" value="RXG32073.1"/>
    <property type="molecule type" value="Genomic_DNA"/>
</dbReference>
<evidence type="ECO:0000256" key="1">
    <source>
        <dbReference type="SAM" id="Phobius"/>
    </source>
</evidence>
<comment type="caution">
    <text evidence="2">The sequence shown here is derived from an EMBL/GenBank/DDBJ whole genome shotgun (WGS) entry which is preliminary data.</text>
</comment>
<sequence>MKLDDFDYASYERGSKDGCKFGLAIGIVIGLAIMTVMLSFLYVK</sequence>
<reference evidence="2 3" key="1">
    <citation type="submission" date="2018-07" db="EMBL/GenBank/DDBJ databases">
        <title>Leeuwenhoekiella genomics.</title>
        <authorList>
            <person name="Tahon G."/>
            <person name="Willems A."/>
        </authorList>
    </citation>
    <scope>NUCLEOTIDE SEQUENCE [LARGE SCALE GENOMIC DNA]</scope>
    <source>
        <strain evidence="2 3">LMG 1345</strain>
    </source>
</reference>
<feature type="transmembrane region" description="Helical" evidence="1">
    <location>
        <begin position="21"/>
        <end position="43"/>
    </location>
</feature>
<organism evidence="2 3">
    <name type="scientific">Leeuwenhoekiella marinoflava</name>
    <dbReference type="NCBI Taxonomy" id="988"/>
    <lineage>
        <taxon>Bacteria</taxon>
        <taxon>Pseudomonadati</taxon>
        <taxon>Bacteroidota</taxon>
        <taxon>Flavobacteriia</taxon>
        <taxon>Flavobacteriales</taxon>
        <taxon>Flavobacteriaceae</taxon>
        <taxon>Leeuwenhoekiella</taxon>
    </lineage>
</organism>
<accession>A0A4Q0PNN5</accession>
<proteinExistence type="predicted"/>
<evidence type="ECO:0000313" key="2">
    <source>
        <dbReference type="EMBL" id="RXG32073.1"/>
    </source>
</evidence>
<protein>
    <submittedName>
        <fullName evidence="2">Uncharacterized protein</fullName>
    </submittedName>
</protein>
<dbReference type="RefSeq" id="WP_262490538.1">
    <property type="nucleotide sequence ID" value="NZ_JBALUR010000003.1"/>
</dbReference>